<dbReference type="EMBL" id="JACTNZ010000003">
    <property type="protein sequence ID" value="KAG5558649.1"/>
    <property type="molecule type" value="Genomic_DNA"/>
</dbReference>
<gene>
    <name evidence="1" type="ORF">RHGRI_008559</name>
    <name evidence="2" type="ORF">RHGRI_008562</name>
</gene>
<dbReference type="Proteomes" id="UP000823749">
    <property type="component" value="Chromosome 3"/>
</dbReference>
<dbReference type="AlphaFoldDB" id="A0AAV6L277"/>
<organism evidence="1 3">
    <name type="scientific">Rhododendron griersonianum</name>
    <dbReference type="NCBI Taxonomy" id="479676"/>
    <lineage>
        <taxon>Eukaryota</taxon>
        <taxon>Viridiplantae</taxon>
        <taxon>Streptophyta</taxon>
        <taxon>Embryophyta</taxon>
        <taxon>Tracheophyta</taxon>
        <taxon>Spermatophyta</taxon>
        <taxon>Magnoliopsida</taxon>
        <taxon>eudicotyledons</taxon>
        <taxon>Gunneridae</taxon>
        <taxon>Pentapetalae</taxon>
        <taxon>asterids</taxon>
        <taxon>Ericales</taxon>
        <taxon>Ericaceae</taxon>
        <taxon>Ericoideae</taxon>
        <taxon>Rhodoreae</taxon>
        <taxon>Rhododendron</taxon>
    </lineage>
</organism>
<proteinExistence type="predicted"/>
<protein>
    <submittedName>
        <fullName evidence="1">Uncharacterized protein</fullName>
    </submittedName>
</protein>
<evidence type="ECO:0000313" key="2">
    <source>
        <dbReference type="EMBL" id="KAG5558652.1"/>
    </source>
</evidence>
<evidence type="ECO:0000313" key="1">
    <source>
        <dbReference type="EMBL" id="KAG5558649.1"/>
    </source>
</evidence>
<reference evidence="1" key="1">
    <citation type="submission" date="2020-08" db="EMBL/GenBank/DDBJ databases">
        <title>Plant Genome Project.</title>
        <authorList>
            <person name="Zhang R.-G."/>
        </authorList>
    </citation>
    <scope>NUCLEOTIDE SEQUENCE</scope>
    <source>
        <strain evidence="1">WSP0</strain>
        <tissue evidence="1">Leaf</tissue>
    </source>
</reference>
<keyword evidence="3" id="KW-1185">Reference proteome</keyword>
<accession>A0AAV6L277</accession>
<dbReference type="EMBL" id="JACTNZ010000003">
    <property type="protein sequence ID" value="KAG5558652.1"/>
    <property type="molecule type" value="Genomic_DNA"/>
</dbReference>
<evidence type="ECO:0000313" key="3">
    <source>
        <dbReference type="Proteomes" id="UP000823749"/>
    </source>
</evidence>
<comment type="caution">
    <text evidence="1">The sequence shown here is derived from an EMBL/GenBank/DDBJ whole genome shotgun (WGS) entry which is preliminary data.</text>
</comment>
<name>A0AAV6L277_9ERIC</name>
<sequence>MEFQAVLEAPVLFQGMGHSLNPTNSLVCNCRGMEDKGEKISLPEMGNDGMMGTVLEFYSKVQIHVMRVSSRR</sequence>